<dbReference type="Proteomes" id="UP000008221">
    <property type="component" value="Chromosome"/>
</dbReference>
<dbReference type="InterPro" id="IPR052353">
    <property type="entry name" value="Benzoxazolinone_Detox_Enz"/>
</dbReference>
<accession>A0LSZ2</accession>
<dbReference type="Pfam" id="PF03473">
    <property type="entry name" value="MOSC"/>
    <property type="match status" value="1"/>
</dbReference>
<dbReference type="PANTHER" id="PTHR30212:SF2">
    <property type="entry name" value="PROTEIN YIIM"/>
    <property type="match status" value="1"/>
</dbReference>
<dbReference type="KEGG" id="ace:Acel_0779"/>
<dbReference type="GO" id="GO:0030151">
    <property type="term" value="F:molybdenum ion binding"/>
    <property type="evidence" value="ECO:0007669"/>
    <property type="project" value="InterPro"/>
</dbReference>
<dbReference type="PANTHER" id="PTHR30212">
    <property type="entry name" value="PROTEIN YIIM"/>
    <property type="match status" value="1"/>
</dbReference>
<proteinExistence type="predicted"/>
<dbReference type="InParanoid" id="A0LSZ2"/>
<dbReference type="OrthoDB" id="9801223at2"/>
<dbReference type="eggNOG" id="COG2258">
    <property type="taxonomic scope" value="Bacteria"/>
</dbReference>
<dbReference type="RefSeq" id="WP_011719615.1">
    <property type="nucleotide sequence ID" value="NC_008578.1"/>
</dbReference>
<dbReference type="InterPro" id="IPR005302">
    <property type="entry name" value="MoCF_Sase_C"/>
</dbReference>
<reference evidence="2 3" key="1">
    <citation type="journal article" date="2009" name="Genome Res.">
        <title>Complete genome of the cellulolytic thermophile Acidothermus cellulolyticus 11B provides insights into its ecophysiological and evolutionary adaptations.</title>
        <authorList>
            <person name="Barabote R.D."/>
            <person name="Xie G."/>
            <person name="Leu D.H."/>
            <person name="Normand P."/>
            <person name="Necsulea A."/>
            <person name="Daubin V."/>
            <person name="Medigue C."/>
            <person name="Adney W.S."/>
            <person name="Xu X.C."/>
            <person name="Lapidus A."/>
            <person name="Parales R.E."/>
            <person name="Detter C."/>
            <person name="Pujic P."/>
            <person name="Bruce D."/>
            <person name="Lavire C."/>
            <person name="Challacombe J.F."/>
            <person name="Brettin T.S."/>
            <person name="Berry A.M."/>
        </authorList>
    </citation>
    <scope>NUCLEOTIDE SEQUENCE [LARGE SCALE GENOMIC DNA]</scope>
    <source>
        <strain evidence="3">ATCC 43068 / DSM 8971 / 11B</strain>
    </source>
</reference>
<dbReference type="InterPro" id="IPR011037">
    <property type="entry name" value="Pyrv_Knase-like_insert_dom_sf"/>
</dbReference>
<sequence>MTSGGHVLSVNTGRIRMLRDFPDVATAIDKRPVGDAVFVGELGVDGDEQADSNHGGVFQAVYAYAVEDLNFFAAELGRRLHPGQFGENLTTNGVDVSGARIGERWSIGSVVLEVTKPRIPCRTFQIWLDEPRWVARFTDYGRPGAYLRVVRTGWLRTGDPIRIERPDHEWTIARVFRALTTDRALLPDLAADPAVPEQLRTAAAARLAG</sequence>
<name>A0LSZ2_ACIC1</name>
<dbReference type="AlphaFoldDB" id="A0LSZ2"/>
<protein>
    <submittedName>
        <fullName evidence="2">MOSC domain containing protein</fullName>
    </submittedName>
</protein>
<evidence type="ECO:0000313" key="3">
    <source>
        <dbReference type="Proteomes" id="UP000008221"/>
    </source>
</evidence>
<organism evidence="2 3">
    <name type="scientific">Acidothermus cellulolyticus (strain ATCC 43068 / DSM 8971 / 11B)</name>
    <dbReference type="NCBI Taxonomy" id="351607"/>
    <lineage>
        <taxon>Bacteria</taxon>
        <taxon>Bacillati</taxon>
        <taxon>Actinomycetota</taxon>
        <taxon>Actinomycetes</taxon>
        <taxon>Acidothermales</taxon>
        <taxon>Acidothermaceae</taxon>
        <taxon>Acidothermus</taxon>
    </lineage>
</organism>
<feature type="domain" description="MOSC" evidence="1">
    <location>
        <begin position="31"/>
        <end position="164"/>
    </location>
</feature>
<dbReference type="GO" id="GO:0003824">
    <property type="term" value="F:catalytic activity"/>
    <property type="evidence" value="ECO:0007669"/>
    <property type="project" value="InterPro"/>
</dbReference>
<dbReference type="Gene3D" id="2.40.33.20">
    <property type="entry name" value="PK beta-barrel domain-like"/>
    <property type="match status" value="1"/>
</dbReference>
<dbReference type="HOGENOM" id="CLU_082566_0_0_11"/>
<dbReference type="SUPFAM" id="SSF50800">
    <property type="entry name" value="PK beta-barrel domain-like"/>
    <property type="match status" value="1"/>
</dbReference>
<dbReference type="PROSITE" id="PS51340">
    <property type="entry name" value="MOSC"/>
    <property type="match status" value="1"/>
</dbReference>
<keyword evidence="3" id="KW-1185">Reference proteome</keyword>
<dbReference type="EMBL" id="CP000481">
    <property type="protein sequence ID" value="ABK52552.1"/>
    <property type="molecule type" value="Genomic_DNA"/>
</dbReference>
<evidence type="ECO:0000259" key="1">
    <source>
        <dbReference type="PROSITE" id="PS51340"/>
    </source>
</evidence>
<gene>
    <name evidence="2" type="ordered locus">Acel_0779</name>
</gene>
<dbReference type="STRING" id="351607.Acel_0779"/>
<evidence type="ECO:0000313" key="2">
    <source>
        <dbReference type="EMBL" id="ABK52552.1"/>
    </source>
</evidence>
<dbReference type="GO" id="GO:0030170">
    <property type="term" value="F:pyridoxal phosphate binding"/>
    <property type="evidence" value="ECO:0007669"/>
    <property type="project" value="InterPro"/>
</dbReference>